<protein>
    <recommendedName>
        <fullName evidence="8">Amine oxidase</fullName>
        <ecNumber evidence="8">1.4.3.-</ecNumber>
    </recommendedName>
</protein>
<feature type="region of interest" description="Disordered" evidence="9">
    <location>
        <begin position="1"/>
        <end position="22"/>
    </location>
</feature>
<keyword evidence="4 8" id="KW-0560">Oxidoreductase</keyword>
<evidence type="ECO:0000313" key="15">
    <source>
        <dbReference type="Proteomes" id="UP000005408"/>
    </source>
</evidence>
<feature type="domain" description="Copper amine oxidase N3-terminal" evidence="13">
    <location>
        <begin position="220"/>
        <end position="279"/>
    </location>
</feature>
<dbReference type="GO" id="GO:0005886">
    <property type="term" value="C:plasma membrane"/>
    <property type="evidence" value="ECO:0007669"/>
    <property type="project" value="TreeGrafter"/>
</dbReference>
<dbReference type="InterPro" id="IPR015802">
    <property type="entry name" value="Cu_amine_oxidase_N3"/>
</dbReference>
<evidence type="ECO:0000256" key="2">
    <source>
        <dbReference type="ARBA" id="ARBA00022723"/>
    </source>
</evidence>
<evidence type="ECO:0000256" key="9">
    <source>
        <dbReference type="SAM" id="MobiDB-lite"/>
    </source>
</evidence>
<evidence type="ECO:0000259" key="13">
    <source>
        <dbReference type="Pfam" id="PF02728"/>
    </source>
</evidence>
<evidence type="ECO:0000256" key="7">
    <source>
        <dbReference type="PIRSR" id="PIRSR600269-51"/>
    </source>
</evidence>
<evidence type="ECO:0000256" key="5">
    <source>
        <dbReference type="ARBA" id="ARBA00023008"/>
    </source>
</evidence>
<feature type="transmembrane region" description="Helical" evidence="10">
    <location>
        <begin position="39"/>
        <end position="60"/>
    </location>
</feature>
<evidence type="ECO:0000259" key="12">
    <source>
        <dbReference type="Pfam" id="PF02727"/>
    </source>
</evidence>
<reference evidence="14" key="1">
    <citation type="submission" date="2022-08" db="UniProtKB">
        <authorList>
            <consortium name="EnsemblMetazoa"/>
        </authorList>
    </citation>
    <scope>IDENTIFICATION</scope>
    <source>
        <strain evidence="14">05x7-T-G4-1.051#20</strain>
    </source>
</reference>
<dbReference type="Proteomes" id="UP000005408">
    <property type="component" value="Unassembled WGS sequence"/>
</dbReference>
<dbReference type="Pfam" id="PF02728">
    <property type="entry name" value="Cu_amine_oxidN3"/>
    <property type="match status" value="1"/>
</dbReference>
<feature type="compositionally biased region" description="Basic and acidic residues" evidence="9">
    <location>
        <begin position="12"/>
        <end position="22"/>
    </location>
</feature>
<proteinExistence type="inferred from homology"/>
<keyword evidence="5 8" id="KW-0186">Copper</keyword>
<comment type="similarity">
    <text evidence="1 8">Belongs to the copper/topaquinone oxidase family.</text>
</comment>
<dbReference type="OMA" id="IYNQNHP"/>
<keyword evidence="10" id="KW-1133">Transmembrane helix</keyword>
<dbReference type="GO" id="GO:0008131">
    <property type="term" value="F:primary methylamine oxidase activity"/>
    <property type="evidence" value="ECO:0007669"/>
    <property type="project" value="InterPro"/>
</dbReference>
<keyword evidence="15" id="KW-1185">Reference proteome</keyword>
<comment type="PTM">
    <text evidence="7 8">Topaquinone (TPQ) is generated by copper-dependent autoxidation of a specific tyrosyl residue.</text>
</comment>
<feature type="compositionally biased region" description="Polar residues" evidence="9">
    <location>
        <begin position="1"/>
        <end position="11"/>
    </location>
</feature>
<keyword evidence="10" id="KW-0812">Transmembrane</keyword>
<evidence type="ECO:0000256" key="1">
    <source>
        <dbReference type="ARBA" id="ARBA00007983"/>
    </source>
</evidence>
<dbReference type="Gene3D" id="2.70.98.20">
    <property type="entry name" value="Copper amine oxidase, catalytic domain"/>
    <property type="match status" value="1"/>
</dbReference>
<dbReference type="GO" id="GO:0048038">
    <property type="term" value="F:quinone binding"/>
    <property type="evidence" value="ECO:0007669"/>
    <property type="project" value="InterPro"/>
</dbReference>
<feature type="modified residue" description="2',4',5'-topaquinone" evidence="7">
    <location>
        <position position="503"/>
    </location>
</feature>
<dbReference type="GO" id="GO:0005507">
    <property type="term" value="F:copper ion binding"/>
    <property type="evidence" value="ECO:0007669"/>
    <property type="project" value="InterPro"/>
</dbReference>
<dbReference type="FunFam" id="2.70.98.20:FF:000002">
    <property type="entry name" value="Amine oxidase"/>
    <property type="match status" value="1"/>
</dbReference>
<evidence type="ECO:0000256" key="10">
    <source>
        <dbReference type="SAM" id="Phobius"/>
    </source>
</evidence>
<dbReference type="PANTHER" id="PTHR10638:SF20">
    <property type="entry name" value="AMINE OXIDASE"/>
    <property type="match status" value="1"/>
</dbReference>
<dbReference type="InterPro" id="IPR000269">
    <property type="entry name" value="Cu_amine_oxidase"/>
</dbReference>
<dbReference type="GO" id="GO:0009308">
    <property type="term" value="P:amine metabolic process"/>
    <property type="evidence" value="ECO:0007669"/>
    <property type="project" value="UniProtKB-UniRule"/>
</dbReference>
<evidence type="ECO:0000313" key="14">
    <source>
        <dbReference type="EnsemblMetazoa" id="G31593.2:cds"/>
    </source>
</evidence>
<dbReference type="Pfam" id="PF02727">
    <property type="entry name" value="Cu_amine_oxidN2"/>
    <property type="match status" value="1"/>
</dbReference>
<dbReference type="EnsemblMetazoa" id="G31593.1">
    <property type="protein sequence ID" value="G31593.1:cds"/>
    <property type="gene ID" value="G31593"/>
</dbReference>
<evidence type="ECO:0000256" key="3">
    <source>
        <dbReference type="ARBA" id="ARBA00022772"/>
    </source>
</evidence>
<comment type="cofactor">
    <cofactor evidence="8">
        <name>Cu cation</name>
        <dbReference type="ChEBI" id="CHEBI:23378"/>
    </cofactor>
    <text evidence="8">Contains 1 topaquinone per subunit.</text>
</comment>
<dbReference type="EC" id="1.4.3.-" evidence="8"/>
<dbReference type="Gene3D" id="3.10.450.40">
    <property type="match status" value="2"/>
</dbReference>
<evidence type="ECO:0000256" key="4">
    <source>
        <dbReference type="ARBA" id="ARBA00023002"/>
    </source>
</evidence>
<dbReference type="EnsemblMetazoa" id="G31593.2">
    <property type="protein sequence ID" value="G31593.2:cds"/>
    <property type="gene ID" value="G31593"/>
</dbReference>
<dbReference type="SUPFAM" id="SSF54416">
    <property type="entry name" value="Amine oxidase N-terminal region"/>
    <property type="match status" value="2"/>
</dbReference>
<feature type="domain" description="Copper amine oxidase catalytic" evidence="11">
    <location>
        <begin position="344"/>
        <end position="753"/>
    </location>
</feature>
<dbReference type="InterPro" id="IPR015800">
    <property type="entry name" value="Cu_amine_oxidase_N2"/>
</dbReference>
<name>A0A8W8MC09_MAGGI</name>
<dbReference type="Pfam" id="PF01179">
    <property type="entry name" value="Cu_amine_oxid"/>
    <property type="match status" value="1"/>
</dbReference>
<dbReference type="PANTHER" id="PTHR10638">
    <property type="entry name" value="COPPER AMINE OXIDASE"/>
    <property type="match status" value="1"/>
</dbReference>
<dbReference type="PRINTS" id="PR00766">
    <property type="entry name" value="CUDAOXIDASE"/>
</dbReference>
<dbReference type="OrthoDB" id="5379943at2759"/>
<accession>A0A8W8MC09</accession>
<dbReference type="InterPro" id="IPR016182">
    <property type="entry name" value="Cu_amine_oxidase_N-reg"/>
</dbReference>
<organism evidence="14 15">
    <name type="scientific">Magallana gigas</name>
    <name type="common">Pacific oyster</name>
    <name type="synonym">Crassostrea gigas</name>
    <dbReference type="NCBI Taxonomy" id="29159"/>
    <lineage>
        <taxon>Eukaryota</taxon>
        <taxon>Metazoa</taxon>
        <taxon>Spiralia</taxon>
        <taxon>Lophotrochozoa</taxon>
        <taxon>Mollusca</taxon>
        <taxon>Bivalvia</taxon>
        <taxon>Autobranchia</taxon>
        <taxon>Pteriomorphia</taxon>
        <taxon>Ostreida</taxon>
        <taxon>Ostreoidea</taxon>
        <taxon>Ostreidae</taxon>
        <taxon>Magallana</taxon>
    </lineage>
</organism>
<feature type="domain" description="Copper amine oxidase N2-terminal" evidence="12">
    <location>
        <begin position="93"/>
        <end position="177"/>
    </location>
</feature>
<evidence type="ECO:0000256" key="6">
    <source>
        <dbReference type="PIRSR" id="PIRSR600269-50"/>
    </source>
</evidence>
<feature type="active site" description="Proton acceptor" evidence="6">
    <location>
        <position position="415"/>
    </location>
</feature>
<dbReference type="InterPro" id="IPR015798">
    <property type="entry name" value="Cu_amine_oxidase_C"/>
</dbReference>
<dbReference type="InterPro" id="IPR036460">
    <property type="entry name" value="Cu_amine_oxidase_C_sf"/>
</dbReference>
<feature type="active site" description="Schiff-base intermediate with substrate; via topaquinone" evidence="6">
    <location>
        <position position="503"/>
    </location>
</feature>
<dbReference type="SUPFAM" id="SSF49998">
    <property type="entry name" value="Amine oxidase catalytic domain"/>
    <property type="match status" value="1"/>
</dbReference>
<evidence type="ECO:0000256" key="8">
    <source>
        <dbReference type="RuleBase" id="RU000672"/>
    </source>
</evidence>
<keyword evidence="3 6" id="KW-0801">TPQ</keyword>
<dbReference type="AlphaFoldDB" id="A0A8W8MC09"/>
<sequence>MEDNKNSTPKENTNKKNPESDYEVKAQEHYQYGRRFRNLAIFSGIIIILLLIGLVVVSVMKRGDDTEACSSGLNVDLSEPEDPPIFHDLTSTEVKGLMDFLFKQNNLNLTKPEKITVKSSYIFTAELHLPNKADVVSYLAHGAGQKPPRQARVIIFRGDLQTQKIMELVVTPLPKPTHYTIWKDDIPFQYRPITGPEYGKAVESITKETENKARQLLLKSFGGTLTNCGDTCLSYKYVSPMSVAVSGRNRRLFWFWMFQFVEFFILHPIDFAVLVDMDDPLFAIDKVWYNDRAFSSLDVLMQQYNDNNLPKLKISFPVMSKSLFSTMYRRGTTVPKSSQLPPISIEPSGRRYSIKGQHVKYMNWNFDFRMSSTRGPQLYDIRFQNDRIVYEIGLQEISVFYSGKTPTQMFSNFFDTMSLIGPRGKNLVPGVDCPSHATFLPASHVMEISEQQVTIQNAFCLFEFNTGMPLRRHHAPMSFHGTFYEGLPNSVLILRSILTVVNYSYLIDYIFYHTGAVEVKVVSTGYILATPFTANASNFGFQVSDNINGNLHHHMFSFKVDVDIHGTENRYRTLDISTTESANQFNSDSNAKFTQGQFVVSEKKTEREAAYKFNFDTPKYHLFYSNQKSNKFGVPKSYRLLNRGMSKQLLPENVGNEPAMAWMRYQMAVTKRKEDERTSSTIYSLMDSLSPVVNFEEFLNDDENIVDEDLVAWVSMGVQHIPHTEDLPVTHTPGMDLSFFLLPYNYFPEDPAMGSRDSVRIEPNIYNNPKSGVRATGMRSEDLQCKPPVNSYQQAVEADPSILFETS</sequence>
<keyword evidence="2 8" id="KW-0479">Metal-binding</keyword>
<keyword evidence="10" id="KW-0472">Membrane</keyword>
<evidence type="ECO:0000259" key="11">
    <source>
        <dbReference type="Pfam" id="PF01179"/>
    </source>
</evidence>